<dbReference type="STRING" id="946122.A0A0C2XKU2"/>
<proteinExistence type="inferred from homology"/>
<feature type="domain" description="Ubiquitin carboxyl-terminal hydrolase 7 ICP0-binding" evidence="8">
    <location>
        <begin position="126"/>
        <end position="374"/>
    </location>
</feature>
<evidence type="ECO:0000256" key="7">
    <source>
        <dbReference type="ARBA" id="ARBA00022807"/>
    </source>
</evidence>
<dbReference type="InterPro" id="IPR029346">
    <property type="entry name" value="USP_C"/>
</dbReference>
<dbReference type="AlphaFoldDB" id="A0A0C2XKU2"/>
<comment type="catalytic activity">
    <reaction evidence="1">
        <text>Thiol-dependent hydrolysis of ester, thioester, amide, peptide and isopeptide bonds formed by the C-terminal Gly of ubiquitin (a 76-residue protein attached to proteins as an intracellular targeting signal).</text>
        <dbReference type="EC" id="3.4.19.12"/>
    </reaction>
</comment>
<evidence type="ECO:0000259" key="8">
    <source>
        <dbReference type="Pfam" id="PF12436"/>
    </source>
</evidence>
<keyword evidence="4" id="KW-0645">Protease</keyword>
<evidence type="ECO:0000256" key="6">
    <source>
        <dbReference type="ARBA" id="ARBA00022801"/>
    </source>
</evidence>
<dbReference type="EC" id="3.4.19.12" evidence="3"/>
<dbReference type="HOGENOM" id="CLU_547636_0_0_1"/>
<gene>
    <name evidence="10" type="ORF">M378DRAFT_118141</name>
</gene>
<feature type="domain" description="Ubiquitin carboxyl-terminal hydrolase C-terminal" evidence="9">
    <location>
        <begin position="386"/>
        <end position="588"/>
    </location>
</feature>
<evidence type="ECO:0000313" key="10">
    <source>
        <dbReference type="EMBL" id="KIL69703.1"/>
    </source>
</evidence>
<keyword evidence="7" id="KW-0788">Thiol protease</keyword>
<accession>A0A0C2XKU2</accession>
<keyword evidence="5" id="KW-0833">Ubl conjugation pathway</keyword>
<dbReference type="GO" id="GO:0006508">
    <property type="term" value="P:proteolysis"/>
    <property type="evidence" value="ECO:0007669"/>
    <property type="project" value="UniProtKB-KW"/>
</dbReference>
<reference evidence="10 11" key="1">
    <citation type="submission" date="2014-04" db="EMBL/GenBank/DDBJ databases">
        <title>Evolutionary Origins and Diversification of the Mycorrhizal Mutualists.</title>
        <authorList>
            <consortium name="DOE Joint Genome Institute"/>
            <consortium name="Mycorrhizal Genomics Consortium"/>
            <person name="Kohler A."/>
            <person name="Kuo A."/>
            <person name="Nagy L.G."/>
            <person name="Floudas D."/>
            <person name="Copeland A."/>
            <person name="Barry K.W."/>
            <person name="Cichocki N."/>
            <person name="Veneault-Fourrey C."/>
            <person name="LaButti K."/>
            <person name="Lindquist E.A."/>
            <person name="Lipzen A."/>
            <person name="Lundell T."/>
            <person name="Morin E."/>
            <person name="Murat C."/>
            <person name="Riley R."/>
            <person name="Ohm R."/>
            <person name="Sun H."/>
            <person name="Tunlid A."/>
            <person name="Henrissat B."/>
            <person name="Grigoriev I.V."/>
            <person name="Hibbett D.S."/>
            <person name="Martin F."/>
        </authorList>
    </citation>
    <scope>NUCLEOTIDE SEQUENCE [LARGE SCALE GENOMIC DNA]</scope>
    <source>
        <strain evidence="10 11">Koide BX008</strain>
    </source>
</reference>
<evidence type="ECO:0000313" key="11">
    <source>
        <dbReference type="Proteomes" id="UP000054549"/>
    </source>
</evidence>
<keyword evidence="6" id="KW-0378">Hydrolase</keyword>
<dbReference type="Proteomes" id="UP000054549">
    <property type="component" value="Unassembled WGS sequence"/>
</dbReference>
<dbReference type="Gene3D" id="3.10.20.90">
    <property type="entry name" value="Phosphatidylinositol 3-kinase Catalytic Subunit, Chain A, domain 1"/>
    <property type="match status" value="2"/>
</dbReference>
<evidence type="ECO:0000256" key="2">
    <source>
        <dbReference type="ARBA" id="ARBA00009085"/>
    </source>
</evidence>
<comment type="similarity">
    <text evidence="2">Belongs to the peptidase C19 family.</text>
</comment>
<dbReference type="InParanoid" id="A0A0C2XKU2"/>
<name>A0A0C2XKU2_AMAMK</name>
<evidence type="ECO:0000256" key="4">
    <source>
        <dbReference type="ARBA" id="ARBA00022670"/>
    </source>
</evidence>
<keyword evidence="11" id="KW-1185">Reference proteome</keyword>
<organism evidence="10 11">
    <name type="scientific">Amanita muscaria (strain Koide BX008)</name>
    <dbReference type="NCBI Taxonomy" id="946122"/>
    <lineage>
        <taxon>Eukaryota</taxon>
        <taxon>Fungi</taxon>
        <taxon>Dikarya</taxon>
        <taxon>Basidiomycota</taxon>
        <taxon>Agaricomycotina</taxon>
        <taxon>Agaricomycetes</taxon>
        <taxon>Agaricomycetidae</taxon>
        <taxon>Agaricales</taxon>
        <taxon>Pluteineae</taxon>
        <taxon>Amanitaceae</taxon>
        <taxon>Amanita</taxon>
    </lineage>
</organism>
<dbReference type="FunFam" id="3.10.20.90:FF:000215">
    <property type="entry name" value="Ubiquitin carboxyl-terminal hydrolase 7, variant"/>
    <property type="match status" value="1"/>
</dbReference>
<dbReference type="OrthoDB" id="289038at2759"/>
<evidence type="ECO:0000256" key="5">
    <source>
        <dbReference type="ARBA" id="ARBA00022786"/>
    </source>
</evidence>
<sequence length="603" mass="69651">MWDIITRCWEQEPKDRPTTEIVLGLLRAKGDDTPVYLSESSEDPSLSSFVQLEAKKREQEEPHLFLTAKIITDGTFANHEGFDLASFDEKNWPPSDLPTFRVLKQETYRVFKSRVAQHFGYPESQIRLWVLVNRQNKTVRPDAHIPENEPTLTVEVIRNNMAERWNDLRLYLEVIPDPTKPDPPSQSIIIFLKHFEASKQNLYGIGQTYVLRTSKVGDLMPIINERMRWTPGTPLRLFDEIKPGMIELLKPKYSFAQSEIQDGDIICFQVDLPDKEMYDLESQGLYPNPVLYYDFLQNRVMLIFKPKYDEVDQDHPEFKLVLSKKQNYDLMAAKVGEYLRHDAIKLRFTTTHASNGAAKSILKRSLNQSIAEIMAPSYINPSTAVILYEKLDISIVELETKRSLKVTWTGVHNKEEAIYPFLLPKTSSVRDLAEHFAKNVTLTQGGTGKIRMFEISKNGKMQKEFTGSEMIGNIPDPVDLYAEEISREEWEADDWDKVISVFHFSKDLSRTHGVPFKFVVKRDEKFFDTKKRLQARLELSDEEIATYRFALIQPSVFKQPSYIEEDDTLYEYQFAPEDVLGLDHVDKSGESRSAGEKAIVIRG</sequence>
<protein>
    <recommendedName>
        <fullName evidence="3">ubiquitinyl hydrolase 1</fullName>
        <ecNumber evidence="3">3.4.19.12</ecNumber>
    </recommendedName>
</protein>
<dbReference type="EMBL" id="KN818225">
    <property type="protein sequence ID" value="KIL69703.1"/>
    <property type="molecule type" value="Genomic_DNA"/>
</dbReference>
<evidence type="ECO:0000256" key="1">
    <source>
        <dbReference type="ARBA" id="ARBA00000707"/>
    </source>
</evidence>
<dbReference type="Pfam" id="PF12436">
    <property type="entry name" value="USP7_ICP0_bdg"/>
    <property type="match status" value="1"/>
</dbReference>
<dbReference type="Pfam" id="PF14533">
    <property type="entry name" value="USP7_C2"/>
    <property type="match status" value="1"/>
</dbReference>
<dbReference type="FunCoup" id="A0A0C2XKU2">
    <property type="interactions" value="1169"/>
</dbReference>
<evidence type="ECO:0000256" key="3">
    <source>
        <dbReference type="ARBA" id="ARBA00012759"/>
    </source>
</evidence>
<dbReference type="InterPro" id="IPR024729">
    <property type="entry name" value="USP7_ICP0-binding_dom"/>
</dbReference>
<dbReference type="GO" id="GO:0004843">
    <property type="term" value="F:cysteine-type deubiquitinase activity"/>
    <property type="evidence" value="ECO:0007669"/>
    <property type="project" value="UniProtKB-EC"/>
</dbReference>
<evidence type="ECO:0000259" key="9">
    <source>
        <dbReference type="Pfam" id="PF14533"/>
    </source>
</evidence>